<dbReference type="InterPro" id="IPR011990">
    <property type="entry name" value="TPR-like_helical_dom_sf"/>
</dbReference>
<name>A0ABW0QQW0_9GAMM</name>
<gene>
    <name evidence="2" type="ORF">ACFPPA_13005</name>
</gene>
<comment type="caution">
    <text evidence="2">The sequence shown here is derived from an EMBL/GenBank/DDBJ whole genome shotgun (WGS) entry which is preliminary data.</text>
</comment>
<dbReference type="InterPro" id="IPR006597">
    <property type="entry name" value="Sel1-like"/>
</dbReference>
<dbReference type="SMART" id="SM00671">
    <property type="entry name" value="SEL1"/>
    <property type="match status" value="1"/>
</dbReference>
<dbReference type="SUPFAM" id="SSF81901">
    <property type="entry name" value="HCP-like"/>
    <property type="match status" value="1"/>
</dbReference>
<organism evidence="2 3">
    <name type="scientific">Rhodanobacter ginsengisoli</name>
    <dbReference type="NCBI Taxonomy" id="418646"/>
    <lineage>
        <taxon>Bacteria</taxon>
        <taxon>Pseudomonadati</taxon>
        <taxon>Pseudomonadota</taxon>
        <taxon>Gammaproteobacteria</taxon>
        <taxon>Lysobacterales</taxon>
        <taxon>Rhodanobacteraceae</taxon>
        <taxon>Rhodanobacter</taxon>
    </lineage>
</organism>
<evidence type="ECO:0000256" key="1">
    <source>
        <dbReference type="SAM" id="SignalP"/>
    </source>
</evidence>
<sequence length="268" mass="29210">MKSARQQIICATVGSLLAFTATARTGEKAAAPLQDQQSQNVLAAMSRSSTWGHPDEYGEFTGMQRYAAGNYKAAMKYFLIGARYADKLSQLSIGMMYLNGEGVRKDPVTAFAWIAIAAERKYPQFLATRDAVWAQLDALQREQARAKVDELYPEYGDTAAKRRMTLVLRWNHSQMTGSHLGFGADSVSSLTPEQFNGTGAAPPCGADTIDGAPITGCGNINASWRWDPKQYFAARDGAWTGKVSVGAMKQVDASGVPVKQPDRRKDIQ</sequence>
<accession>A0ABW0QQW0</accession>
<dbReference type="Proteomes" id="UP001596114">
    <property type="component" value="Unassembled WGS sequence"/>
</dbReference>
<dbReference type="RefSeq" id="WP_377320500.1">
    <property type="nucleotide sequence ID" value="NZ_JBHSNF010000002.1"/>
</dbReference>
<evidence type="ECO:0000313" key="2">
    <source>
        <dbReference type="EMBL" id="MFC5526654.1"/>
    </source>
</evidence>
<dbReference type="Gene3D" id="1.25.40.10">
    <property type="entry name" value="Tetratricopeptide repeat domain"/>
    <property type="match status" value="1"/>
</dbReference>
<feature type="signal peptide" evidence="1">
    <location>
        <begin position="1"/>
        <end position="23"/>
    </location>
</feature>
<keyword evidence="3" id="KW-1185">Reference proteome</keyword>
<proteinExistence type="predicted"/>
<dbReference type="EMBL" id="JBHSNF010000002">
    <property type="protein sequence ID" value="MFC5526654.1"/>
    <property type="molecule type" value="Genomic_DNA"/>
</dbReference>
<evidence type="ECO:0000313" key="3">
    <source>
        <dbReference type="Proteomes" id="UP001596114"/>
    </source>
</evidence>
<reference evidence="3" key="1">
    <citation type="journal article" date="2019" name="Int. J. Syst. Evol. Microbiol.">
        <title>The Global Catalogue of Microorganisms (GCM) 10K type strain sequencing project: providing services to taxonomists for standard genome sequencing and annotation.</title>
        <authorList>
            <consortium name="The Broad Institute Genomics Platform"/>
            <consortium name="The Broad Institute Genome Sequencing Center for Infectious Disease"/>
            <person name="Wu L."/>
            <person name="Ma J."/>
        </authorList>
    </citation>
    <scope>NUCLEOTIDE SEQUENCE [LARGE SCALE GENOMIC DNA]</scope>
    <source>
        <strain evidence="3">CGMCC 1.16619</strain>
    </source>
</reference>
<keyword evidence="1" id="KW-0732">Signal</keyword>
<feature type="chain" id="PRO_5045771188" evidence="1">
    <location>
        <begin position="24"/>
        <end position="268"/>
    </location>
</feature>
<protein>
    <submittedName>
        <fullName evidence="2">Sel1 repeat family protein</fullName>
    </submittedName>
</protein>